<evidence type="ECO:0000313" key="8">
    <source>
        <dbReference type="EMBL" id="KAF3896208.1"/>
    </source>
</evidence>
<evidence type="ECO:0000256" key="3">
    <source>
        <dbReference type="ARBA" id="ARBA00016197"/>
    </source>
</evidence>
<name>A0A9P4YI92_9EURO</name>
<comment type="caution">
    <text evidence="8">The sequence shown here is derived from an EMBL/GenBank/DDBJ whole genome shotgun (WGS) entry which is preliminary data.</text>
</comment>
<feature type="compositionally biased region" description="Polar residues" evidence="7">
    <location>
        <begin position="393"/>
        <end position="403"/>
    </location>
</feature>
<reference evidence="8" key="1">
    <citation type="submission" date="2020-03" db="EMBL/GenBank/DDBJ databases">
        <title>Whole Genome Sequence of Trichophyton interdigitale from India.</title>
        <authorList>
            <person name="Kumar P."/>
        </authorList>
    </citation>
    <scope>NUCLEOTIDE SEQUENCE</scope>
    <source>
        <strain evidence="8">UCMS-IGIB-CI14</strain>
    </source>
</reference>
<feature type="region of interest" description="Disordered" evidence="7">
    <location>
        <begin position="381"/>
        <end position="403"/>
    </location>
</feature>
<evidence type="ECO:0000256" key="1">
    <source>
        <dbReference type="ARBA" id="ARBA00004173"/>
    </source>
</evidence>
<keyword evidence="5" id="KW-0496">Mitochondrion</keyword>
<dbReference type="AlphaFoldDB" id="A0A9P4YI92"/>
<evidence type="ECO:0000256" key="5">
    <source>
        <dbReference type="ARBA" id="ARBA00023128"/>
    </source>
</evidence>
<evidence type="ECO:0000256" key="4">
    <source>
        <dbReference type="ARBA" id="ARBA00022946"/>
    </source>
</evidence>
<organism evidence="8 9">
    <name type="scientific">Trichophyton interdigitale</name>
    <dbReference type="NCBI Taxonomy" id="101480"/>
    <lineage>
        <taxon>Eukaryota</taxon>
        <taxon>Fungi</taxon>
        <taxon>Dikarya</taxon>
        <taxon>Ascomycota</taxon>
        <taxon>Pezizomycotina</taxon>
        <taxon>Eurotiomycetes</taxon>
        <taxon>Eurotiomycetidae</taxon>
        <taxon>Onygenales</taxon>
        <taxon>Arthrodermataceae</taxon>
        <taxon>Trichophyton</taxon>
    </lineage>
</organism>
<protein>
    <recommendedName>
        <fullName evidence="3">Altered inheritance of mitochondria protein 9, mitochondrial</fullName>
    </recommendedName>
    <alternativeName>
        <fullName evidence="6">Found in mitochondrial proteome protein 29</fullName>
    </alternativeName>
</protein>
<accession>A0A9P4YI92</accession>
<comment type="subcellular location">
    <subcellularLocation>
        <location evidence="1">Mitochondrion</location>
    </subcellularLocation>
</comment>
<dbReference type="Proteomes" id="UP000749309">
    <property type="component" value="Unassembled WGS sequence"/>
</dbReference>
<proteinExistence type="inferred from homology"/>
<dbReference type="GO" id="GO:0005739">
    <property type="term" value="C:mitochondrion"/>
    <property type="evidence" value="ECO:0007669"/>
    <property type="project" value="UniProtKB-SubCell"/>
</dbReference>
<dbReference type="PANTHER" id="PTHR36091">
    <property type="entry name" value="ALTERED INHERITANCE OF MITOCHONDRIA PROTEIN 9, MITOCHONDRIAL"/>
    <property type="match status" value="1"/>
</dbReference>
<dbReference type="EMBL" id="JAAQVJ010000076">
    <property type="protein sequence ID" value="KAF3896208.1"/>
    <property type="molecule type" value="Genomic_DNA"/>
</dbReference>
<feature type="compositionally biased region" description="Low complexity" evidence="7">
    <location>
        <begin position="47"/>
        <end position="58"/>
    </location>
</feature>
<dbReference type="PANTHER" id="PTHR36091:SF1">
    <property type="entry name" value="ALTERED INHERITANCE OF MITOCHONDRIA PROTEIN 9, MITOCHONDRIAL"/>
    <property type="match status" value="1"/>
</dbReference>
<feature type="region of interest" description="Disordered" evidence="7">
    <location>
        <begin position="47"/>
        <end position="67"/>
    </location>
</feature>
<evidence type="ECO:0000256" key="2">
    <source>
        <dbReference type="ARBA" id="ARBA00005543"/>
    </source>
</evidence>
<evidence type="ECO:0000313" key="9">
    <source>
        <dbReference type="Proteomes" id="UP000749309"/>
    </source>
</evidence>
<evidence type="ECO:0000256" key="6">
    <source>
        <dbReference type="ARBA" id="ARBA00031849"/>
    </source>
</evidence>
<dbReference type="InterPro" id="IPR051035">
    <property type="entry name" value="Mito_inheritance_9"/>
</dbReference>
<dbReference type="InterPro" id="IPR011009">
    <property type="entry name" value="Kinase-like_dom_sf"/>
</dbReference>
<keyword evidence="4" id="KW-0809">Transit peptide</keyword>
<gene>
    <name evidence="8" type="ORF">GY632_2925</name>
</gene>
<sequence length="403" mass="44895">MGLKDKIEEIMEFRRLENRYARRKNRHTLTYGAQYVDGEYVYGPGSPAVSPSPSATTVRKQSTGGKSSKWGGNFYRYTRGRWLYNEDQRMADRSVKFDMTELVRAAAATQGCDISSCIKVEKLPEGDYNKVFLITLHGGHQVIAKVPNKNAGVPFYTTASEVATMKFGRDIAKLPVPKVYAWNPHVPGNAVGAEYIIMEKAKGVLLSSMWPSMKKDQRINLIKNLVALEKSLLAHSFQHIGSIYHKSDFDGVQNDRFFDTPYAGYFVGPTTARIFTHDGRGKVSTDKGPWSSALEYILASSKREKECIKQGLSFPRPEGIFSGPGGYIPTANGKLDVLDDFEKVAVYLLPKDLSVMSRFYGIVTSTTRMSLSSETIRQKSSPSLIGKPRISHPFSNKSVLQSS</sequence>
<comment type="similarity">
    <text evidence="2">Belongs to the AIM9 family.</text>
</comment>
<evidence type="ECO:0000256" key="7">
    <source>
        <dbReference type="SAM" id="MobiDB-lite"/>
    </source>
</evidence>
<dbReference type="SUPFAM" id="SSF56112">
    <property type="entry name" value="Protein kinase-like (PK-like)"/>
    <property type="match status" value="1"/>
</dbReference>